<comment type="caution">
    <text evidence="1">The sequence shown here is derived from an EMBL/GenBank/DDBJ whole genome shotgun (WGS) entry which is preliminary data.</text>
</comment>
<dbReference type="EMBL" id="BMPO01000002">
    <property type="protein sequence ID" value="GGJ87428.1"/>
    <property type="molecule type" value="Genomic_DNA"/>
</dbReference>
<keyword evidence="2" id="KW-1185">Reference proteome</keyword>
<reference evidence="1" key="2">
    <citation type="submission" date="2020-09" db="EMBL/GenBank/DDBJ databases">
        <authorList>
            <person name="Sun Q."/>
            <person name="Ohkuma M."/>
        </authorList>
    </citation>
    <scope>NUCLEOTIDE SEQUENCE</scope>
    <source>
        <strain evidence="1">JCM 30078</strain>
    </source>
</reference>
<protein>
    <submittedName>
        <fullName evidence="1">Uncharacterized protein</fullName>
    </submittedName>
</protein>
<accession>A0A917UV30</accession>
<evidence type="ECO:0000313" key="2">
    <source>
        <dbReference type="Proteomes" id="UP000635983"/>
    </source>
</evidence>
<proteinExistence type="predicted"/>
<gene>
    <name evidence="1" type="ORF">GCM10009304_11580</name>
</gene>
<organism evidence="1 2">
    <name type="scientific">Pseudomonas matsuisoli</name>
    <dbReference type="NCBI Taxonomy" id="1515666"/>
    <lineage>
        <taxon>Bacteria</taxon>
        <taxon>Pseudomonadati</taxon>
        <taxon>Pseudomonadota</taxon>
        <taxon>Gammaproteobacteria</taxon>
        <taxon>Pseudomonadales</taxon>
        <taxon>Pseudomonadaceae</taxon>
        <taxon>Pseudomonas</taxon>
    </lineage>
</organism>
<reference evidence="1" key="1">
    <citation type="journal article" date="2014" name="Int. J. Syst. Evol. Microbiol.">
        <title>Complete genome sequence of Corynebacterium casei LMG S-19264T (=DSM 44701T), isolated from a smear-ripened cheese.</title>
        <authorList>
            <consortium name="US DOE Joint Genome Institute (JGI-PGF)"/>
            <person name="Walter F."/>
            <person name="Albersmeier A."/>
            <person name="Kalinowski J."/>
            <person name="Ruckert C."/>
        </authorList>
    </citation>
    <scope>NUCLEOTIDE SEQUENCE</scope>
    <source>
        <strain evidence="1">JCM 30078</strain>
    </source>
</reference>
<evidence type="ECO:0000313" key="1">
    <source>
        <dbReference type="EMBL" id="GGJ87428.1"/>
    </source>
</evidence>
<name>A0A917UV30_9PSED</name>
<dbReference type="AlphaFoldDB" id="A0A917UV30"/>
<sequence>MASGCSGVERRAFISREDSVVAVRANAGNCVSGANDPHQCQQRYRAQWNGCAERAFQEEQGVRIGGGGGHIACGTRSLQTERTEPTIKNTAEGQAHALPVTNAARKDVDRYAEHEQPSDEQALVRRFHGAEL</sequence>
<dbReference type="Proteomes" id="UP000635983">
    <property type="component" value="Unassembled WGS sequence"/>
</dbReference>